<dbReference type="CDD" id="cd18596">
    <property type="entry name" value="ABC_6TM_VMR1_D1_like"/>
    <property type="match status" value="1"/>
</dbReference>
<feature type="transmembrane region" description="Helical" evidence="10">
    <location>
        <begin position="213"/>
        <end position="231"/>
    </location>
</feature>
<dbReference type="SUPFAM" id="SSF52540">
    <property type="entry name" value="P-loop containing nucleoside triphosphate hydrolases"/>
    <property type="match status" value="2"/>
</dbReference>
<dbReference type="GO" id="GO:0016887">
    <property type="term" value="F:ATP hydrolysis activity"/>
    <property type="evidence" value="ECO:0007669"/>
    <property type="project" value="InterPro"/>
</dbReference>
<evidence type="ECO:0000256" key="5">
    <source>
        <dbReference type="ARBA" id="ARBA00022741"/>
    </source>
</evidence>
<dbReference type="SUPFAM" id="SSF90123">
    <property type="entry name" value="ABC transporter transmembrane region"/>
    <property type="match status" value="2"/>
</dbReference>
<evidence type="ECO:0000256" key="7">
    <source>
        <dbReference type="ARBA" id="ARBA00022989"/>
    </source>
</evidence>
<keyword evidence="2" id="KW-0813">Transport</keyword>
<feature type="region of interest" description="Disordered" evidence="9">
    <location>
        <begin position="1244"/>
        <end position="1263"/>
    </location>
</feature>
<dbReference type="GO" id="GO:0140359">
    <property type="term" value="F:ABC-type transporter activity"/>
    <property type="evidence" value="ECO:0007669"/>
    <property type="project" value="InterPro"/>
</dbReference>
<feature type="transmembrane region" description="Helical" evidence="10">
    <location>
        <begin position="178"/>
        <end position="201"/>
    </location>
</feature>
<dbReference type="Pfam" id="PF00005">
    <property type="entry name" value="ABC_tran"/>
    <property type="match status" value="1"/>
</dbReference>
<keyword evidence="6" id="KW-0067">ATP-binding</keyword>
<dbReference type="PROSITE" id="PS50893">
    <property type="entry name" value="ABC_TRANSPORTER_2"/>
    <property type="match status" value="2"/>
</dbReference>
<evidence type="ECO:0000256" key="1">
    <source>
        <dbReference type="ARBA" id="ARBA00004141"/>
    </source>
</evidence>
<dbReference type="GO" id="GO:0005524">
    <property type="term" value="F:ATP binding"/>
    <property type="evidence" value="ECO:0007669"/>
    <property type="project" value="UniProtKB-KW"/>
</dbReference>
<evidence type="ECO:0000259" key="11">
    <source>
        <dbReference type="PROSITE" id="PS50893"/>
    </source>
</evidence>
<keyword evidence="14" id="KW-1185">Reference proteome</keyword>
<organism evidence="13 14">
    <name type="scientific">Rhodotorula paludigena</name>
    <dbReference type="NCBI Taxonomy" id="86838"/>
    <lineage>
        <taxon>Eukaryota</taxon>
        <taxon>Fungi</taxon>
        <taxon>Dikarya</taxon>
        <taxon>Basidiomycota</taxon>
        <taxon>Pucciniomycotina</taxon>
        <taxon>Microbotryomycetes</taxon>
        <taxon>Sporidiobolales</taxon>
        <taxon>Sporidiobolaceae</taxon>
        <taxon>Rhodotorula</taxon>
    </lineage>
</organism>
<dbReference type="Proteomes" id="UP001342314">
    <property type="component" value="Unassembled WGS sequence"/>
</dbReference>
<feature type="region of interest" description="Disordered" evidence="9">
    <location>
        <begin position="444"/>
        <end position="466"/>
    </location>
</feature>
<evidence type="ECO:0000256" key="8">
    <source>
        <dbReference type="ARBA" id="ARBA00023136"/>
    </source>
</evidence>
<feature type="transmembrane region" description="Helical" evidence="10">
    <location>
        <begin position="958"/>
        <end position="985"/>
    </location>
</feature>
<sequence>MDAEVSSRRSGTAQLALLSGASASSSSFATPASSNFPLWLAWVPPLWALLLVVLYAWRAFRRRYLPKRIRLPEADEDGRPRQKPLFAVFVEDEDILAAADVECNDIETTGAMREAVLPPTPLAVVLIPLVETLGWLAVTIFSFTRPTGSHGDLLRLLSFAGAWAIAFTLQLWRRTATAPLSLLSLYVAFSLHALVNLVEYARSNAATPPSLPLLARFANLLLLAFLVTAILRMPLSPPLDVVIALDQAAAHGSEGETRPRSPEDANTVLGAFTYSWLGDIMRVGKSRPLQPGDVWQLSLSNRAEVLSRRFSSLRMLRCATSRSQTLTRKLLRASARDVSIDATLKLVASTSDYLRPYFVQKILENITLAYTSPIPISSPPSESLAPWSPRDKAYLFTALAFLVSLVKTLSQQRHFHYARRIGMRLRSGLTVALFEKSLRRRETAGKKKAEGGGTGPEKDEEDESASIGKVMSMISEDVNRVLRMGCDSHLIYGAPLEILLGLVFLYNLMGWSALLGFGVLILSVQGNYLIGKVAVRVARNRQAAGDRRRTALQELLAEIRTIKLFGWSEAWIGRVGDKRQVELDWLAKDWLVRYASSTLWALLSLAVPLVSFWAYVKLQGQDLTVAIAFTALSLFSLIRGPLNQIPSFSIRILQLNVSISRMEAFFAEPEISQHALAMERAATPRLAMHGATMGYVGTDSAEPALQDVTLVPPEGKLSVVSGPTGCGKTSLLLGFLGELEVLHGRVELPASVSYAAQHPWLESLTVRDSITFGYPLDEKRLSAVIKACALERDLEILPDGVQTFVGERGISLSAIEAEIQRMEEEDSGTEASEELSKMEAAASPKGRVTGAKVEGWGEAGDSGEEVDSTYYLAGYGLIGLSSAFNTILIVILVSLASLRASRTLFNSLLRRVVYAPLRFFDVVALGTLQNRFTNDISMVDDGLAVNVTEFVGNIAQMVAALGVVSFVLPAALVSSVLFMAIYACIFRSYLVVNRDVNRIAATTASPLFSSFAEALRGIVTIRAFGKQREYRARLCRTIDDTLSFWYLGATLDVWLSIRTQVLSAFCLLATATFAIYYRVSPGLCGIAITSSQGVIQALDFLCTAYSRLVLAMNSLERITEYLDLPQEPTGGVIPPATWPGASAEANLPLLEVRDLVVRYAPELPPVLHGVSFELRAGERLGRSGKLDTTKVSLTDLRQRITLVPQEPTLIEASLRENLDPLSEHSDADCLEALRRAHLIHSSESATTSGTATPFEAGSGGERAGGKARTEIALDTAVALGGTNFSAGQRQLIAVARALLRNSRIVILDESSASLDHALDAQLQRVIREEFRDAAVLTIAHRLRTVVDYDRIVVLDAGRIVELDTPEVLLANKDGVFRRMWEESGGGRDTQ</sequence>
<evidence type="ECO:0000313" key="14">
    <source>
        <dbReference type="Proteomes" id="UP001342314"/>
    </source>
</evidence>
<feature type="transmembrane region" description="Helical" evidence="10">
    <location>
        <begin position="594"/>
        <end position="616"/>
    </location>
</feature>
<evidence type="ECO:0008006" key="15">
    <source>
        <dbReference type="Google" id="ProtNLM"/>
    </source>
</evidence>
<comment type="caution">
    <text evidence="13">The sequence shown here is derived from an EMBL/GenBank/DDBJ whole genome shotgun (WGS) entry which is preliminary data.</text>
</comment>
<evidence type="ECO:0000256" key="9">
    <source>
        <dbReference type="SAM" id="MobiDB-lite"/>
    </source>
</evidence>
<protein>
    <recommendedName>
        <fullName evidence="15">P-loop containing nucleoside triphosphate hydrolase protein</fullName>
    </recommendedName>
</protein>
<reference evidence="13 14" key="1">
    <citation type="submission" date="2021-12" db="EMBL/GenBank/DDBJ databases">
        <title>High titer production of polyol ester of fatty acids by Rhodotorula paludigena BS15 towards product separation-free biomass refinery.</title>
        <authorList>
            <person name="Mano J."/>
            <person name="Ono H."/>
            <person name="Tanaka T."/>
            <person name="Naito K."/>
            <person name="Sushida H."/>
            <person name="Ike M."/>
            <person name="Tokuyasu K."/>
            <person name="Kitaoka M."/>
        </authorList>
    </citation>
    <scope>NUCLEOTIDE SEQUENCE [LARGE SCALE GENOMIC DNA]</scope>
    <source>
        <strain evidence="13 14">BS15</strain>
    </source>
</reference>
<dbReference type="PROSITE" id="PS50929">
    <property type="entry name" value="ABC_TM1F"/>
    <property type="match status" value="2"/>
</dbReference>
<name>A0AAV5GMN5_9BASI</name>
<dbReference type="Pfam" id="PF00664">
    <property type="entry name" value="ABC_membrane"/>
    <property type="match status" value="2"/>
</dbReference>
<evidence type="ECO:0000313" key="13">
    <source>
        <dbReference type="EMBL" id="GJN90292.1"/>
    </source>
</evidence>
<feature type="domain" description="ABC transmembrane type-1" evidence="12">
    <location>
        <begin position="344"/>
        <end position="654"/>
    </location>
</feature>
<evidence type="ECO:0000256" key="6">
    <source>
        <dbReference type="ARBA" id="ARBA00022840"/>
    </source>
</evidence>
<feature type="transmembrane region" description="Helical" evidence="10">
    <location>
        <begin position="153"/>
        <end position="172"/>
    </location>
</feature>
<dbReference type="Gene3D" id="1.20.1560.10">
    <property type="entry name" value="ABC transporter type 1, transmembrane domain"/>
    <property type="match status" value="2"/>
</dbReference>
<dbReference type="GO" id="GO:0016020">
    <property type="term" value="C:membrane"/>
    <property type="evidence" value="ECO:0007669"/>
    <property type="project" value="UniProtKB-SubCell"/>
</dbReference>
<dbReference type="FunFam" id="1.20.1560.10:FF:000013">
    <property type="entry name" value="ABC transporter C family member 2"/>
    <property type="match status" value="1"/>
</dbReference>
<dbReference type="Gene3D" id="3.40.50.300">
    <property type="entry name" value="P-loop containing nucleotide triphosphate hydrolases"/>
    <property type="match status" value="2"/>
</dbReference>
<feature type="domain" description="ABC transporter" evidence="11">
    <location>
        <begin position="688"/>
        <end position="917"/>
    </location>
</feature>
<dbReference type="InterPro" id="IPR017871">
    <property type="entry name" value="ABC_transporter-like_CS"/>
</dbReference>
<evidence type="ECO:0000256" key="4">
    <source>
        <dbReference type="ARBA" id="ARBA00022737"/>
    </source>
</evidence>
<dbReference type="InterPro" id="IPR036640">
    <property type="entry name" value="ABC1_TM_sf"/>
</dbReference>
<dbReference type="PANTHER" id="PTHR24223:SF415">
    <property type="entry name" value="FI20190P1"/>
    <property type="match status" value="1"/>
</dbReference>
<dbReference type="PANTHER" id="PTHR24223">
    <property type="entry name" value="ATP-BINDING CASSETTE SUB-FAMILY C"/>
    <property type="match status" value="1"/>
</dbReference>
<dbReference type="EMBL" id="BQKY01000006">
    <property type="protein sequence ID" value="GJN90292.1"/>
    <property type="molecule type" value="Genomic_DNA"/>
</dbReference>
<evidence type="ECO:0000256" key="3">
    <source>
        <dbReference type="ARBA" id="ARBA00022692"/>
    </source>
</evidence>
<accession>A0AAV5GMN5</accession>
<gene>
    <name evidence="13" type="ORF">Rhopal_003300-T1</name>
</gene>
<feature type="domain" description="ABC transporter" evidence="11">
    <location>
        <begin position="1150"/>
        <end position="1381"/>
    </location>
</feature>
<keyword evidence="4" id="KW-0677">Repeat</keyword>
<dbReference type="InterPro" id="IPR050173">
    <property type="entry name" value="ABC_transporter_C-like"/>
</dbReference>
<feature type="transmembrane region" description="Helical" evidence="10">
    <location>
        <begin position="39"/>
        <end position="60"/>
    </location>
</feature>
<evidence type="ECO:0000256" key="10">
    <source>
        <dbReference type="SAM" id="Phobius"/>
    </source>
</evidence>
<proteinExistence type="predicted"/>
<evidence type="ECO:0000256" key="2">
    <source>
        <dbReference type="ARBA" id="ARBA00022448"/>
    </source>
</evidence>
<dbReference type="PROSITE" id="PS00211">
    <property type="entry name" value="ABC_TRANSPORTER_1"/>
    <property type="match status" value="1"/>
</dbReference>
<feature type="transmembrane region" description="Helical" evidence="10">
    <location>
        <begin position="623"/>
        <end position="642"/>
    </location>
</feature>
<feature type="transmembrane region" description="Helical" evidence="10">
    <location>
        <begin position="870"/>
        <end position="896"/>
    </location>
</feature>
<keyword evidence="3 10" id="KW-0812">Transmembrane</keyword>
<comment type="subcellular location">
    <subcellularLocation>
        <location evidence="1">Membrane</location>
        <topology evidence="1">Multi-pass membrane protein</topology>
    </subcellularLocation>
</comment>
<dbReference type="InterPro" id="IPR003439">
    <property type="entry name" value="ABC_transporter-like_ATP-bd"/>
</dbReference>
<dbReference type="InterPro" id="IPR011527">
    <property type="entry name" value="ABC1_TM_dom"/>
</dbReference>
<evidence type="ECO:0000259" key="12">
    <source>
        <dbReference type="PROSITE" id="PS50929"/>
    </source>
</evidence>
<keyword evidence="8 10" id="KW-0472">Membrane</keyword>
<keyword evidence="7 10" id="KW-1133">Transmembrane helix</keyword>
<dbReference type="InterPro" id="IPR027417">
    <property type="entry name" value="P-loop_NTPase"/>
</dbReference>
<keyword evidence="5" id="KW-0547">Nucleotide-binding</keyword>
<dbReference type="CDD" id="cd18604">
    <property type="entry name" value="ABC_6TM_VMR1_D2_like"/>
    <property type="match status" value="1"/>
</dbReference>
<feature type="domain" description="ABC transmembrane type-1" evidence="12">
    <location>
        <begin position="871"/>
        <end position="1110"/>
    </location>
</feature>